<proteinExistence type="predicted"/>
<reference evidence="2 3" key="1">
    <citation type="submission" date="2020-08" db="EMBL/GenBank/DDBJ databases">
        <title>Croceimicrobium hydrocarbonivorans gen. nov., sp. nov., a novel marine bacterium isolated from a bacterial consortium that degrades polyethylene terephthalate.</title>
        <authorList>
            <person name="Liu R."/>
        </authorList>
    </citation>
    <scope>NUCLEOTIDE SEQUENCE [LARGE SCALE GENOMIC DNA]</scope>
    <source>
        <strain evidence="2 3">A20-9</strain>
    </source>
</reference>
<feature type="transmembrane region" description="Helical" evidence="1">
    <location>
        <begin position="195"/>
        <end position="216"/>
    </location>
</feature>
<feature type="transmembrane region" description="Helical" evidence="1">
    <location>
        <begin position="222"/>
        <end position="244"/>
    </location>
</feature>
<evidence type="ECO:0000256" key="1">
    <source>
        <dbReference type="SAM" id="Phobius"/>
    </source>
</evidence>
<keyword evidence="1" id="KW-1133">Transmembrane helix</keyword>
<sequence>MKELQEDIDKPLDVKIKYLAISLGILALGILSTALGSLICFVLFSYLSEEDDVFKSSSVYPLTLSTSLVLFIASLLYHFLFFKKKSPEISISAESIIIGKDVLKYRDIKKIYVDYKVPFRYIFNQYVDGITILLRDGSEKIIYPSHYHKPWELKTHLIARKKGKIPRPIHIDRTTKAMIETEVFTYFKGIPMLNFFGLFFWIPISTFTLIFCFSLMDGNFQQASFFFLLKAIWYFLFSIPLHYVGISENFLIIKNHNYPWRFHIYRKNDIKLVILEIVRIPTLYPENKLIRVITKDNREGRFIASLLNEEKWHELKKSLSQNGIAISG</sequence>
<keyword evidence="3" id="KW-1185">Reference proteome</keyword>
<evidence type="ECO:0000313" key="3">
    <source>
        <dbReference type="Proteomes" id="UP000516305"/>
    </source>
</evidence>
<dbReference type="EMBL" id="CP060139">
    <property type="protein sequence ID" value="QNR25176.1"/>
    <property type="molecule type" value="Genomic_DNA"/>
</dbReference>
<gene>
    <name evidence="2" type="ORF">H4K34_04875</name>
</gene>
<feature type="transmembrane region" description="Helical" evidence="1">
    <location>
        <begin position="59"/>
        <end position="82"/>
    </location>
</feature>
<organism evidence="2 3">
    <name type="scientific">Croceimicrobium hydrocarbonivorans</name>
    <dbReference type="NCBI Taxonomy" id="2761580"/>
    <lineage>
        <taxon>Bacteria</taxon>
        <taxon>Pseudomonadati</taxon>
        <taxon>Bacteroidota</taxon>
        <taxon>Flavobacteriia</taxon>
        <taxon>Flavobacteriales</taxon>
        <taxon>Owenweeksiaceae</taxon>
        <taxon>Croceimicrobium</taxon>
    </lineage>
</organism>
<protein>
    <submittedName>
        <fullName evidence="2">Uncharacterized protein</fullName>
    </submittedName>
</protein>
<accession>A0A7H0VHH8</accession>
<evidence type="ECO:0000313" key="2">
    <source>
        <dbReference type="EMBL" id="QNR25176.1"/>
    </source>
</evidence>
<dbReference type="KEGG" id="chyd:H4K34_04875"/>
<keyword evidence="1" id="KW-0812">Transmembrane</keyword>
<keyword evidence="1" id="KW-0472">Membrane</keyword>
<feature type="transmembrane region" description="Helical" evidence="1">
    <location>
        <begin position="21"/>
        <end position="47"/>
    </location>
</feature>
<dbReference type="AlphaFoldDB" id="A0A7H0VHH8"/>
<name>A0A7H0VHH8_9FLAO</name>
<dbReference type="RefSeq" id="WP_210759702.1">
    <property type="nucleotide sequence ID" value="NZ_CP060139.1"/>
</dbReference>
<dbReference type="Proteomes" id="UP000516305">
    <property type="component" value="Chromosome"/>
</dbReference>